<feature type="region of interest" description="Disordered" evidence="1">
    <location>
        <begin position="137"/>
        <end position="166"/>
    </location>
</feature>
<feature type="region of interest" description="Disordered" evidence="1">
    <location>
        <begin position="58"/>
        <end position="91"/>
    </location>
</feature>
<evidence type="ECO:0000313" key="3">
    <source>
        <dbReference type="Proteomes" id="UP001153269"/>
    </source>
</evidence>
<keyword evidence="3" id="KW-1185">Reference proteome</keyword>
<sequence>MMHPARPRVIADMPGRSLSVIINADLDVFPTEGISPALRLPSLLYRNCYSTFVTSSSVSPSTPKWSATTGQSGHTSMATVSEGKTSTDGAEWSEQQAHYKIKLTRREEEEREGVLLRGVPGKVQRRSSSECWEEGLKGLGEAHSPPFPPPPESRRPPHPPFAQGAKMSCRRRCKREIFKFAQYLYRFVTGTLNTGKTPGRTLRHRVPFHSTCA</sequence>
<comment type="caution">
    <text evidence="2">The sequence shown here is derived from an EMBL/GenBank/DDBJ whole genome shotgun (WGS) entry which is preliminary data.</text>
</comment>
<accession>A0A9N7VEL7</accession>
<dbReference type="EMBL" id="CADEAL010004017">
    <property type="protein sequence ID" value="CAB1449508.1"/>
    <property type="molecule type" value="Genomic_DNA"/>
</dbReference>
<proteinExistence type="predicted"/>
<reference evidence="2" key="1">
    <citation type="submission" date="2020-03" db="EMBL/GenBank/DDBJ databases">
        <authorList>
            <person name="Weist P."/>
        </authorList>
    </citation>
    <scope>NUCLEOTIDE SEQUENCE</scope>
</reference>
<evidence type="ECO:0000256" key="1">
    <source>
        <dbReference type="SAM" id="MobiDB-lite"/>
    </source>
</evidence>
<evidence type="ECO:0000313" key="2">
    <source>
        <dbReference type="EMBL" id="CAB1449508.1"/>
    </source>
</evidence>
<dbReference type="Proteomes" id="UP001153269">
    <property type="component" value="Unassembled WGS sequence"/>
</dbReference>
<name>A0A9N7VEL7_PLEPL</name>
<dbReference type="AlphaFoldDB" id="A0A9N7VEL7"/>
<gene>
    <name evidence="2" type="ORF">PLEPLA_LOCUS37191</name>
</gene>
<protein>
    <submittedName>
        <fullName evidence="2">Uncharacterized protein</fullName>
    </submittedName>
</protein>
<organism evidence="2 3">
    <name type="scientific">Pleuronectes platessa</name>
    <name type="common">European plaice</name>
    <dbReference type="NCBI Taxonomy" id="8262"/>
    <lineage>
        <taxon>Eukaryota</taxon>
        <taxon>Metazoa</taxon>
        <taxon>Chordata</taxon>
        <taxon>Craniata</taxon>
        <taxon>Vertebrata</taxon>
        <taxon>Euteleostomi</taxon>
        <taxon>Actinopterygii</taxon>
        <taxon>Neopterygii</taxon>
        <taxon>Teleostei</taxon>
        <taxon>Neoteleostei</taxon>
        <taxon>Acanthomorphata</taxon>
        <taxon>Carangaria</taxon>
        <taxon>Pleuronectiformes</taxon>
        <taxon>Pleuronectoidei</taxon>
        <taxon>Pleuronectidae</taxon>
        <taxon>Pleuronectes</taxon>
    </lineage>
</organism>
<feature type="compositionally biased region" description="Polar residues" evidence="1">
    <location>
        <begin position="64"/>
        <end position="91"/>
    </location>
</feature>